<dbReference type="SMART" id="SM00220">
    <property type="entry name" value="S_TKc"/>
    <property type="match status" value="1"/>
</dbReference>
<dbReference type="HOGENOM" id="CLU_000288_7_1_1"/>
<dbReference type="EMBL" id="GL732753">
    <property type="protein sequence ID" value="EFX65270.1"/>
    <property type="molecule type" value="Genomic_DNA"/>
</dbReference>
<organism evidence="2 3">
    <name type="scientific">Daphnia pulex</name>
    <name type="common">Water flea</name>
    <dbReference type="NCBI Taxonomy" id="6669"/>
    <lineage>
        <taxon>Eukaryota</taxon>
        <taxon>Metazoa</taxon>
        <taxon>Ecdysozoa</taxon>
        <taxon>Arthropoda</taxon>
        <taxon>Crustacea</taxon>
        <taxon>Branchiopoda</taxon>
        <taxon>Diplostraca</taxon>
        <taxon>Cladocera</taxon>
        <taxon>Anomopoda</taxon>
        <taxon>Daphniidae</taxon>
        <taxon>Daphnia</taxon>
    </lineage>
</organism>
<dbReference type="InterPro" id="IPR011009">
    <property type="entry name" value="Kinase-like_dom_sf"/>
</dbReference>
<dbReference type="KEGG" id="dpx:DAPPUDRAFT_333324"/>
<dbReference type="InterPro" id="IPR045133">
    <property type="entry name" value="IRE1/2-like"/>
</dbReference>
<dbReference type="Gene3D" id="1.10.510.10">
    <property type="entry name" value="Transferase(Phosphotransferase) domain 1"/>
    <property type="match status" value="1"/>
</dbReference>
<dbReference type="GO" id="GO:0004674">
    <property type="term" value="F:protein serine/threonine kinase activity"/>
    <property type="evidence" value="ECO:0000318"/>
    <property type="project" value="GO_Central"/>
</dbReference>
<dbReference type="GO" id="GO:0036498">
    <property type="term" value="P:IRE1-mediated unfolded protein response"/>
    <property type="evidence" value="ECO:0000318"/>
    <property type="project" value="GO_Central"/>
</dbReference>
<evidence type="ECO:0000313" key="3">
    <source>
        <dbReference type="Proteomes" id="UP000000305"/>
    </source>
</evidence>
<dbReference type="eggNOG" id="KOG1027">
    <property type="taxonomic scope" value="Eukaryota"/>
</dbReference>
<dbReference type="Pfam" id="PF00069">
    <property type="entry name" value="Pkinase"/>
    <property type="match status" value="1"/>
</dbReference>
<dbReference type="GO" id="GO:0005524">
    <property type="term" value="F:ATP binding"/>
    <property type="evidence" value="ECO:0007669"/>
    <property type="project" value="InterPro"/>
</dbReference>
<dbReference type="InParanoid" id="E9HSJ3"/>
<feature type="domain" description="Protein kinase" evidence="1">
    <location>
        <begin position="1"/>
        <end position="185"/>
    </location>
</feature>
<dbReference type="PROSITE" id="PS00108">
    <property type="entry name" value="PROTEIN_KINASE_ST"/>
    <property type="match status" value="1"/>
</dbReference>
<keyword evidence="3" id="KW-1185">Reference proteome</keyword>
<dbReference type="GO" id="GO:0051082">
    <property type="term" value="F:unfolded protein binding"/>
    <property type="evidence" value="ECO:0000318"/>
    <property type="project" value="GO_Central"/>
</dbReference>
<dbReference type="PROSITE" id="PS50011">
    <property type="entry name" value="PROTEIN_KINASE_DOM"/>
    <property type="match status" value="1"/>
</dbReference>
<sequence>MGLMSDKRGTFALELCDASLEKLFLKENDPKKYRCPMPTETEVLLQLAKGLEYIHQMGLVHRDIKPQNVLILWDTTTQQLVMKWADFGYSKQVNERGTFSMSGVRGTYDYFAPEILKLLDEDSSTENEAQRRGTVLSDVFAEGLVFGYFLLGGVHPFGTTSHQIQTNLRKNEPANLPETGKTVPK</sequence>
<evidence type="ECO:0000259" key="1">
    <source>
        <dbReference type="PROSITE" id="PS50011"/>
    </source>
</evidence>
<dbReference type="PANTHER" id="PTHR13954">
    <property type="entry name" value="IRE1-RELATED"/>
    <property type="match status" value="1"/>
</dbReference>
<dbReference type="GO" id="GO:0004521">
    <property type="term" value="F:RNA endonuclease activity"/>
    <property type="evidence" value="ECO:0000318"/>
    <property type="project" value="GO_Central"/>
</dbReference>
<evidence type="ECO:0000313" key="2">
    <source>
        <dbReference type="EMBL" id="EFX65270.1"/>
    </source>
</evidence>
<gene>
    <name evidence="2" type="ORF">DAPPUDRAFT_333324</name>
</gene>
<reference evidence="2 3" key="1">
    <citation type="journal article" date="2011" name="Science">
        <title>The ecoresponsive genome of Daphnia pulex.</title>
        <authorList>
            <person name="Colbourne J.K."/>
            <person name="Pfrender M.E."/>
            <person name="Gilbert D."/>
            <person name="Thomas W.K."/>
            <person name="Tucker A."/>
            <person name="Oakley T.H."/>
            <person name="Tokishita S."/>
            <person name="Aerts A."/>
            <person name="Arnold G.J."/>
            <person name="Basu M.K."/>
            <person name="Bauer D.J."/>
            <person name="Caceres C.E."/>
            <person name="Carmel L."/>
            <person name="Casola C."/>
            <person name="Choi J.H."/>
            <person name="Detter J.C."/>
            <person name="Dong Q."/>
            <person name="Dusheyko S."/>
            <person name="Eads B.D."/>
            <person name="Frohlich T."/>
            <person name="Geiler-Samerotte K.A."/>
            <person name="Gerlach D."/>
            <person name="Hatcher P."/>
            <person name="Jogdeo S."/>
            <person name="Krijgsveld J."/>
            <person name="Kriventseva E.V."/>
            <person name="Kultz D."/>
            <person name="Laforsch C."/>
            <person name="Lindquist E."/>
            <person name="Lopez J."/>
            <person name="Manak J.R."/>
            <person name="Muller J."/>
            <person name="Pangilinan J."/>
            <person name="Patwardhan R.P."/>
            <person name="Pitluck S."/>
            <person name="Pritham E.J."/>
            <person name="Rechtsteiner A."/>
            <person name="Rho M."/>
            <person name="Rogozin I.B."/>
            <person name="Sakarya O."/>
            <person name="Salamov A."/>
            <person name="Schaack S."/>
            <person name="Shapiro H."/>
            <person name="Shiga Y."/>
            <person name="Skalitzky C."/>
            <person name="Smith Z."/>
            <person name="Souvorov A."/>
            <person name="Sung W."/>
            <person name="Tang Z."/>
            <person name="Tsuchiya D."/>
            <person name="Tu H."/>
            <person name="Vos H."/>
            <person name="Wang M."/>
            <person name="Wolf Y.I."/>
            <person name="Yamagata H."/>
            <person name="Yamada T."/>
            <person name="Ye Y."/>
            <person name="Shaw J.R."/>
            <person name="Andrews J."/>
            <person name="Crease T.J."/>
            <person name="Tang H."/>
            <person name="Lucas S.M."/>
            <person name="Robertson H.M."/>
            <person name="Bork P."/>
            <person name="Koonin E.V."/>
            <person name="Zdobnov E.M."/>
            <person name="Grigoriev I.V."/>
            <person name="Lynch M."/>
            <person name="Boore J.L."/>
        </authorList>
    </citation>
    <scope>NUCLEOTIDE SEQUENCE [LARGE SCALE GENOMIC DNA]</scope>
</reference>
<dbReference type="SUPFAM" id="SSF56112">
    <property type="entry name" value="Protein kinase-like (PK-like)"/>
    <property type="match status" value="1"/>
</dbReference>
<accession>E9HSJ3</accession>
<dbReference type="OrthoDB" id="6373300at2759"/>
<dbReference type="PhylomeDB" id="E9HSJ3"/>
<dbReference type="STRING" id="6669.E9HSJ3"/>
<dbReference type="InterPro" id="IPR000719">
    <property type="entry name" value="Prot_kinase_dom"/>
</dbReference>
<dbReference type="GO" id="GO:0070059">
    <property type="term" value="P:intrinsic apoptotic signaling pathway in response to endoplasmic reticulum stress"/>
    <property type="evidence" value="ECO:0000318"/>
    <property type="project" value="GO_Central"/>
</dbReference>
<dbReference type="InterPro" id="IPR008271">
    <property type="entry name" value="Ser/Thr_kinase_AS"/>
</dbReference>
<dbReference type="AlphaFoldDB" id="E9HSJ3"/>
<protein>
    <recommendedName>
        <fullName evidence="1">Protein kinase domain-containing protein</fullName>
    </recommendedName>
</protein>
<dbReference type="GO" id="GO:0005783">
    <property type="term" value="C:endoplasmic reticulum"/>
    <property type="evidence" value="ECO:0000318"/>
    <property type="project" value="GO_Central"/>
</dbReference>
<dbReference type="PANTHER" id="PTHR13954:SF6">
    <property type="entry name" value="NON-SPECIFIC SERINE_THREONINE PROTEIN KINASE"/>
    <property type="match status" value="1"/>
</dbReference>
<name>E9HSJ3_DAPPU</name>
<dbReference type="FunFam" id="1.10.510.10:FF:001696">
    <property type="entry name" value="Uncharacterized protein"/>
    <property type="match status" value="1"/>
</dbReference>
<dbReference type="Proteomes" id="UP000000305">
    <property type="component" value="Unassembled WGS sequence"/>
</dbReference>
<proteinExistence type="predicted"/>